<protein>
    <submittedName>
        <fullName evidence="2">Uncharacterized protein</fullName>
    </submittedName>
</protein>
<dbReference type="OrthoDB" id="3904016at2759"/>
<dbReference type="RefSeq" id="XP_033388450.1">
    <property type="nucleotide sequence ID" value="XM_033527277.1"/>
</dbReference>
<sequence length="209" mass="23083">MSTTTTAYTPSGSYLEIDTPGTEFDWNGWGHGETSPFQQGCRNTLSTDEIPPDRCAQDARIPKLQSPSRKPSHLSVQCKIEPPCQQSFPLAPPNTAYTPFCHSTLSPVAANFEPRVMHEPSNLREASVTPPQLDKLSISGFLGSKSVQKMRRRRFSDAAIGHLFDSLLHVRPRSVGDRHHSWCPGSEAEQNNDDEGGPKDDALDRARTV</sequence>
<dbReference type="AlphaFoldDB" id="A0A6A5Y5I9"/>
<keyword evidence="3" id="KW-1185">Reference proteome</keyword>
<feature type="region of interest" description="Disordered" evidence="1">
    <location>
        <begin position="175"/>
        <end position="209"/>
    </location>
</feature>
<name>A0A6A5Y5I9_9PLEO</name>
<evidence type="ECO:0000313" key="3">
    <source>
        <dbReference type="Proteomes" id="UP000799778"/>
    </source>
</evidence>
<proteinExistence type="predicted"/>
<feature type="compositionally biased region" description="Polar residues" evidence="1">
    <location>
        <begin position="35"/>
        <end position="47"/>
    </location>
</feature>
<dbReference type="Proteomes" id="UP000799778">
    <property type="component" value="Unassembled WGS sequence"/>
</dbReference>
<evidence type="ECO:0000313" key="2">
    <source>
        <dbReference type="EMBL" id="KAF2020111.1"/>
    </source>
</evidence>
<reference evidence="2" key="1">
    <citation type="journal article" date="2020" name="Stud. Mycol.">
        <title>101 Dothideomycetes genomes: a test case for predicting lifestyles and emergence of pathogens.</title>
        <authorList>
            <person name="Haridas S."/>
            <person name="Albert R."/>
            <person name="Binder M."/>
            <person name="Bloem J."/>
            <person name="Labutti K."/>
            <person name="Salamov A."/>
            <person name="Andreopoulos B."/>
            <person name="Baker S."/>
            <person name="Barry K."/>
            <person name="Bills G."/>
            <person name="Bluhm B."/>
            <person name="Cannon C."/>
            <person name="Castanera R."/>
            <person name="Culley D."/>
            <person name="Daum C."/>
            <person name="Ezra D."/>
            <person name="Gonzalez J."/>
            <person name="Henrissat B."/>
            <person name="Kuo A."/>
            <person name="Liang C."/>
            <person name="Lipzen A."/>
            <person name="Lutzoni F."/>
            <person name="Magnuson J."/>
            <person name="Mondo S."/>
            <person name="Nolan M."/>
            <person name="Ohm R."/>
            <person name="Pangilinan J."/>
            <person name="Park H.-J."/>
            <person name="Ramirez L."/>
            <person name="Alfaro M."/>
            <person name="Sun H."/>
            <person name="Tritt A."/>
            <person name="Yoshinaga Y."/>
            <person name="Zwiers L.-H."/>
            <person name="Turgeon B."/>
            <person name="Goodwin S."/>
            <person name="Spatafora J."/>
            <person name="Crous P."/>
            <person name="Grigoriev I."/>
        </authorList>
    </citation>
    <scope>NUCLEOTIDE SEQUENCE</scope>
    <source>
        <strain evidence="2">CBS 175.79</strain>
    </source>
</reference>
<dbReference type="GeneID" id="54284674"/>
<gene>
    <name evidence="2" type="ORF">BU24DRAFT_419686</name>
</gene>
<evidence type="ECO:0000256" key="1">
    <source>
        <dbReference type="SAM" id="MobiDB-lite"/>
    </source>
</evidence>
<accession>A0A6A5Y5I9</accession>
<feature type="region of interest" description="Disordered" evidence="1">
    <location>
        <begin position="27"/>
        <end position="51"/>
    </location>
</feature>
<dbReference type="EMBL" id="ML978067">
    <property type="protein sequence ID" value="KAF2020111.1"/>
    <property type="molecule type" value="Genomic_DNA"/>
</dbReference>
<organism evidence="2 3">
    <name type="scientific">Aaosphaeria arxii CBS 175.79</name>
    <dbReference type="NCBI Taxonomy" id="1450172"/>
    <lineage>
        <taxon>Eukaryota</taxon>
        <taxon>Fungi</taxon>
        <taxon>Dikarya</taxon>
        <taxon>Ascomycota</taxon>
        <taxon>Pezizomycotina</taxon>
        <taxon>Dothideomycetes</taxon>
        <taxon>Pleosporomycetidae</taxon>
        <taxon>Pleosporales</taxon>
        <taxon>Pleosporales incertae sedis</taxon>
        <taxon>Aaosphaeria</taxon>
    </lineage>
</organism>
<feature type="compositionally biased region" description="Basic and acidic residues" evidence="1">
    <location>
        <begin position="196"/>
        <end position="209"/>
    </location>
</feature>